<accession>A0A1F5FV48</accession>
<dbReference type="Proteomes" id="UP000179237">
    <property type="component" value="Unassembled WGS sequence"/>
</dbReference>
<sequence>MYIVVCAFASTSAPAMFNRFLGMTARGFVYTLAILIWFNIYMYKAFEKESWGENIKSVKPAIKNIYYKGNIELLTGNYPRLAIVGSRRMTEYGAKVIEKWMGELVSAGVVIVSGFMYGVDQKAHKTCMEFGGKTIAILGWGIDLKVAENDIEMYEKILEKDGLILSEYEGNKQPELWTFPARDRVMAGVSDAILVVEAAEKSGSLITAKYAKQYKKKVLAVPGQVTSKVAEGTNWLIKSGEAKLVSSSGDILNEMDLSVGQMSLLIDRHSYDPILSLLSDEPKTVDDIGRILKIKMSDLLSKLTEMSLLGQVEERNGKYWRV</sequence>
<keyword evidence="2" id="KW-0472">Membrane</keyword>
<protein>
    <submittedName>
        <fullName evidence="5">DNA protecting protein DprA</fullName>
    </submittedName>
</protein>
<reference evidence="5 6" key="1">
    <citation type="journal article" date="2016" name="Nat. Commun.">
        <title>Thousands of microbial genomes shed light on interconnected biogeochemical processes in an aquifer system.</title>
        <authorList>
            <person name="Anantharaman K."/>
            <person name="Brown C.T."/>
            <person name="Hug L.A."/>
            <person name="Sharon I."/>
            <person name="Castelle C.J."/>
            <person name="Probst A.J."/>
            <person name="Thomas B.C."/>
            <person name="Singh A."/>
            <person name="Wilkins M.J."/>
            <person name="Karaoz U."/>
            <person name="Brodie E.L."/>
            <person name="Williams K.H."/>
            <person name="Hubbard S.S."/>
            <person name="Banfield J.F."/>
        </authorList>
    </citation>
    <scope>NUCLEOTIDE SEQUENCE [LARGE SCALE GENOMIC DNA]</scope>
</reference>
<feature type="domain" description="Smf/DprA SLOG" evidence="3">
    <location>
        <begin position="46"/>
        <end position="255"/>
    </location>
</feature>
<dbReference type="AlphaFoldDB" id="A0A1F5FV48"/>
<comment type="caution">
    <text evidence="5">The sequence shown here is derived from an EMBL/GenBank/DDBJ whole genome shotgun (WGS) entry which is preliminary data.</text>
</comment>
<dbReference type="InterPro" id="IPR057666">
    <property type="entry name" value="DrpA_SLOG"/>
</dbReference>
<organism evidence="5 6">
    <name type="scientific">Candidatus Collierbacteria bacterium RIFOXYD1_FULL_40_9</name>
    <dbReference type="NCBI Taxonomy" id="1817731"/>
    <lineage>
        <taxon>Bacteria</taxon>
        <taxon>Candidatus Collieribacteriota</taxon>
    </lineage>
</organism>
<evidence type="ECO:0000256" key="1">
    <source>
        <dbReference type="ARBA" id="ARBA00006525"/>
    </source>
</evidence>
<keyword evidence="2" id="KW-0812">Transmembrane</keyword>
<dbReference type="InterPro" id="IPR036388">
    <property type="entry name" value="WH-like_DNA-bd_sf"/>
</dbReference>
<dbReference type="InterPro" id="IPR041614">
    <property type="entry name" value="DprA_WH"/>
</dbReference>
<dbReference type="NCBIfam" id="TIGR00732">
    <property type="entry name" value="dprA"/>
    <property type="match status" value="1"/>
</dbReference>
<evidence type="ECO:0000313" key="5">
    <source>
        <dbReference type="EMBL" id="OGD83480.1"/>
    </source>
</evidence>
<dbReference type="PANTHER" id="PTHR43022:SF1">
    <property type="entry name" value="PROTEIN SMF"/>
    <property type="match status" value="1"/>
</dbReference>
<feature type="transmembrane region" description="Helical" evidence="2">
    <location>
        <begin position="27"/>
        <end position="46"/>
    </location>
</feature>
<evidence type="ECO:0000256" key="2">
    <source>
        <dbReference type="SAM" id="Phobius"/>
    </source>
</evidence>
<gene>
    <name evidence="5" type="ORF">A2572_00230</name>
</gene>
<dbReference type="EMBL" id="MFAQ01000015">
    <property type="protein sequence ID" value="OGD83480.1"/>
    <property type="molecule type" value="Genomic_DNA"/>
</dbReference>
<dbReference type="Pfam" id="PF02481">
    <property type="entry name" value="DNA_processg_A"/>
    <property type="match status" value="1"/>
</dbReference>
<evidence type="ECO:0000259" key="4">
    <source>
        <dbReference type="Pfam" id="PF17782"/>
    </source>
</evidence>
<proteinExistence type="inferred from homology"/>
<dbReference type="Gene3D" id="1.10.10.10">
    <property type="entry name" value="Winged helix-like DNA-binding domain superfamily/Winged helix DNA-binding domain"/>
    <property type="match status" value="1"/>
</dbReference>
<feature type="domain" description="DprA winged helix" evidence="4">
    <location>
        <begin position="272"/>
        <end position="317"/>
    </location>
</feature>
<feature type="transmembrane region" description="Helical" evidence="2">
    <location>
        <begin position="100"/>
        <end position="119"/>
    </location>
</feature>
<dbReference type="PANTHER" id="PTHR43022">
    <property type="entry name" value="PROTEIN SMF"/>
    <property type="match status" value="1"/>
</dbReference>
<comment type="similarity">
    <text evidence="1">Belongs to the DprA/Smf family.</text>
</comment>
<dbReference type="GO" id="GO:0009294">
    <property type="term" value="P:DNA-mediated transformation"/>
    <property type="evidence" value="ECO:0007669"/>
    <property type="project" value="InterPro"/>
</dbReference>
<name>A0A1F5FV48_9BACT</name>
<keyword evidence="2" id="KW-1133">Transmembrane helix</keyword>
<evidence type="ECO:0000259" key="3">
    <source>
        <dbReference type="Pfam" id="PF02481"/>
    </source>
</evidence>
<dbReference type="SUPFAM" id="SSF102405">
    <property type="entry name" value="MCP/YpsA-like"/>
    <property type="match status" value="1"/>
</dbReference>
<dbReference type="InterPro" id="IPR003488">
    <property type="entry name" value="DprA"/>
</dbReference>
<dbReference type="Pfam" id="PF17782">
    <property type="entry name" value="WHD_DprA"/>
    <property type="match status" value="1"/>
</dbReference>
<evidence type="ECO:0000313" key="6">
    <source>
        <dbReference type="Proteomes" id="UP000179237"/>
    </source>
</evidence>
<dbReference type="Gene3D" id="3.40.50.450">
    <property type="match status" value="1"/>
</dbReference>